<dbReference type="Gene3D" id="1.20.120.1220">
    <property type="match status" value="1"/>
</dbReference>
<evidence type="ECO:0000313" key="4">
    <source>
        <dbReference type="EMBL" id="QUN06944.1"/>
    </source>
</evidence>
<gene>
    <name evidence="4" type="ORF">KDN34_05740</name>
</gene>
<comment type="similarity">
    <text evidence="1">Belongs to the peptidase A24 family.</text>
</comment>
<feature type="transmembrane region" description="Helical" evidence="2">
    <location>
        <begin position="6"/>
        <end position="26"/>
    </location>
</feature>
<keyword evidence="5" id="KW-1185">Reference proteome</keyword>
<evidence type="ECO:0000256" key="1">
    <source>
        <dbReference type="ARBA" id="ARBA00005801"/>
    </source>
</evidence>
<dbReference type="RefSeq" id="WP_212595949.1">
    <property type="nucleotide sequence ID" value="NZ_CP073587.1"/>
</dbReference>
<feature type="domain" description="Prepilin type IV endopeptidase peptidase" evidence="3">
    <location>
        <begin position="14"/>
        <end position="113"/>
    </location>
</feature>
<name>A0ABX7YW79_9GAMM</name>
<dbReference type="Pfam" id="PF01478">
    <property type="entry name" value="Peptidase_A24"/>
    <property type="match status" value="1"/>
</dbReference>
<keyword evidence="2" id="KW-0472">Membrane</keyword>
<dbReference type="EMBL" id="CP073587">
    <property type="protein sequence ID" value="QUN06944.1"/>
    <property type="molecule type" value="Genomic_DNA"/>
</dbReference>
<dbReference type="PANTHER" id="PTHR30487:SF0">
    <property type="entry name" value="PREPILIN LEADER PEPTIDASE_N-METHYLTRANSFERASE-RELATED"/>
    <property type="match status" value="1"/>
</dbReference>
<protein>
    <submittedName>
        <fullName evidence="4">Prepilin peptidase</fullName>
    </submittedName>
</protein>
<feature type="transmembrane region" description="Helical" evidence="2">
    <location>
        <begin position="33"/>
        <end position="50"/>
    </location>
</feature>
<dbReference type="InterPro" id="IPR050882">
    <property type="entry name" value="Prepilin_peptidase/N-MTase"/>
</dbReference>
<evidence type="ECO:0000313" key="5">
    <source>
        <dbReference type="Proteomes" id="UP000679575"/>
    </source>
</evidence>
<feature type="transmembrane region" description="Helical" evidence="2">
    <location>
        <begin position="98"/>
        <end position="119"/>
    </location>
</feature>
<feature type="transmembrane region" description="Helical" evidence="2">
    <location>
        <begin position="56"/>
        <end position="78"/>
    </location>
</feature>
<accession>A0ABX7YW79</accession>
<keyword evidence="2" id="KW-1133">Transmembrane helix</keyword>
<evidence type="ECO:0000256" key="2">
    <source>
        <dbReference type="SAM" id="Phobius"/>
    </source>
</evidence>
<sequence length="189" mass="20707">MNDTQLLLQIVLAGAFFLVAIALDLYYHRIPNLLCLCAIFCGFAVNGYFAQLNGVLMAMAGFALAFGVLFPVFVLRVLGAGDIKLMMGIGALMGPKLLMWSLLYGITAGAVTTLLLVLWQVGFRGVFTTIKRYWLCVYYHVYFRPEAGEAAGQKVPYAPALAIGWVWACSLDNQVIELYGAVQHWIGGV</sequence>
<dbReference type="Proteomes" id="UP000679575">
    <property type="component" value="Chromosome"/>
</dbReference>
<reference evidence="4 5" key="1">
    <citation type="submission" date="2021-04" db="EMBL/GenBank/DDBJ databases">
        <title>Novel species identification of genus Shewanella.</title>
        <authorList>
            <person name="Liu G."/>
        </authorList>
    </citation>
    <scope>NUCLEOTIDE SEQUENCE [LARGE SCALE GENOMIC DNA]</scope>
    <source>
        <strain evidence="4 5">FJAT-54481</strain>
    </source>
</reference>
<evidence type="ECO:0000259" key="3">
    <source>
        <dbReference type="Pfam" id="PF01478"/>
    </source>
</evidence>
<proteinExistence type="inferred from homology"/>
<dbReference type="PANTHER" id="PTHR30487">
    <property type="entry name" value="TYPE 4 PREPILIN-LIKE PROTEINS LEADER PEPTIDE-PROCESSING ENZYME"/>
    <property type="match status" value="1"/>
</dbReference>
<dbReference type="InterPro" id="IPR000045">
    <property type="entry name" value="Prepilin_IV_endopep_pep"/>
</dbReference>
<organism evidence="4 5">
    <name type="scientific">Shewanella yunxiaonensis</name>
    <dbReference type="NCBI Taxonomy" id="2829809"/>
    <lineage>
        <taxon>Bacteria</taxon>
        <taxon>Pseudomonadati</taxon>
        <taxon>Pseudomonadota</taxon>
        <taxon>Gammaproteobacteria</taxon>
        <taxon>Alteromonadales</taxon>
        <taxon>Shewanellaceae</taxon>
        <taxon>Shewanella</taxon>
    </lineage>
</organism>
<keyword evidence="2" id="KW-0812">Transmembrane</keyword>